<organism evidence="1 2">
    <name type="scientific">Rhizophlyctis rosea</name>
    <dbReference type="NCBI Taxonomy" id="64517"/>
    <lineage>
        <taxon>Eukaryota</taxon>
        <taxon>Fungi</taxon>
        <taxon>Fungi incertae sedis</taxon>
        <taxon>Chytridiomycota</taxon>
        <taxon>Chytridiomycota incertae sedis</taxon>
        <taxon>Chytridiomycetes</taxon>
        <taxon>Rhizophlyctidales</taxon>
        <taxon>Rhizophlyctidaceae</taxon>
        <taxon>Rhizophlyctis</taxon>
    </lineage>
</organism>
<keyword evidence="2" id="KW-1185">Reference proteome</keyword>
<feature type="non-terminal residue" evidence="1">
    <location>
        <position position="119"/>
    </location>
</feature>
<dbReference type="AlphaFoldDB" id="A0AAD5WYB7"/>
<sequence>MEGVTSHLDEYIKEQQVKPLEAAVHSTRIDLIAHLDKVYDPHFTLKHPMFKFHRGHLGGTTIRGGLTHVKEEQTPRVSFTDLRRIGDKVYSDLGLYPAIVGPSGENGPFGLGAPYPQAL</sequence>
<name>A0AAD5WYB7_9FUNG</name>
<evidence type="ECO:0000313" key="2">
    <source>
        <dbReference type="Proteomes" id="UP001212841"/>
    </source>
</evidence>
<protein>
    <submittedName>
        <fullName evidence="1">Uncharacterized protein</fullName>
    </submittedName>
</protein>
<reference evidence="1" key="1">
    <citation type="submission" date="2020-05" db="EMBL/GenBank/DDBJ databases">
        <title>Phylogenomic resolution of chytrid fungi.</title>
        <authorList>
            <person name="Stajich J.E."/>
            <person name="Amses K."/>
            <person name="Simmons R."/>
            <person name="Seto K."/>
            <person name="Myers J."/>
            <person name="Bonds A."/>
            <person name="Quandt C.A."/>
            <person name="Barry K."/>
            <person name="Liu P."/>
            <person name="Grigoriev I."/>
            <person name="Longcore J.E."/>
            <person name="James T.Y."/>
        </authorList>
    </citation>
    <scope>NUCLEOTIDE SEQUENCE</scope>
    <source>
        <strain evidence="1">JEL0318</strain>
    </source>
</reference>
<evidence type="ECO:0000313" key="1">
    <source>
        <dbReference type="EMBL" id="KAJ3030485.1"/>
    </source>
</evidence>
<accession>A0AAD5WYB7</accession>
<comment type="caution">
    <text evidence="1">The sequence shown here is derived from an EMBL/GenBank/DDBJ whole genome shotgun (WGS) entry which is preliminary data.</text>
</comment>
<gene>
    <name evidence="1" type="ORF">HK097_005623</name>
</gene>
<proteinExistence type="predicted"/>
<dbReference type="EMBL" id="JADGJD010002628">
    <property type="protein sequence ID" value="KAJ3030485.1"/>
    <property type="molecule type" value="Genomic_DNA"/>
</dbReference>
<dbReference type="Proteomes" id="UP001212841">
    <property type="component" value="Unassembled WGS sequence"/>
</dbReference>